<keyword evidence="1" id="KW-0805">Transcription regulation</keyword>
<evidence type="ECO:0000313" key="9">
    <source>
        <dbReference type="EMBL" id="VFT95244.1"/>
    </source>
</evidence>
<dbReference type="Gene3D" id="1.10.10.60">
    <property type="entry name" value="Homeodomain-like"/>
    <property type="match status" value="3"/>
</dbReference>
<feature type="region of interest" description="Disordered" evidence="5">
    <location>
        <begin position="265"/>
        <end position="299"/>
    </location>
</feature>
<evidence type="ECO:0000256" key="1">
    <source>
        <dbReference type="ARBA" id="ARBA00023015"/>
    </source>
</evidence>
<evidence type="ECO:0000313" key="8">
    <source>
        <dbReference type="EMBL" id="KAF0690114.1"/>
    </source>
</evidence>
<feature type="domain" description="Myb-like" evidence="6">
    <location>
        <begin position="395"/>
        <end position="445"/>
    </location>
</feature>
<protein>
    <submittedName>
        <fullName evidence="9">Aste57867_18508 protein</fullName>
    </submittedName>
</protein>
<reference evidence="9 10" key="1">
    <citation type="submission" date="2019-03" db="EMBL/GenBank/DDBJ databases">
        <authorList>
            <person name="Gaulin E."/>
            <person name="Dumas B."/>
        </authorList>
    </citation>
    <scope>NUCLEOTIDE SEQUENCE [LARGE SCALE GENOMIC DNA]</scope>
    <source>
        <strain evidence="9">CBS 568.67</strain>
    </source>
</reference>
<dbReference type="GO" id="GO:0001006">
    <property type="term" value="F:RNA polymerase III type 3 promoter sequence-specific DNA binding"/>
    <property type="evidence" value="ECO:0007669"/>
    <property type="project" value="TreeGrafter"/>
</dbReference>
<organism evidence="9 10">
    <name type="scientific">Aphanomyces stellatus</name>
    <dbReference type="NCBI Taxonomy" id="120398"/>
    <lineage>
        <taxon>Eukaryota</taxon>
        <taxon>Sar</taxon>
        <taxon>Stramenopiles</taxon>
        <taxon>Oomycota</taxon>
        <taxon>Saprolegniomycetes</taxon>
        <taxon>Saprolegniales</taxon>
        <taxon>Verrucalvaceae</taxon>
        <taxon>Aphanomyces</taxon>
    </lineage>
</organism>
<dbReference type="GO" id="GO:0042795">
    <property type="term" value="P:snRNA transcription by RNA polymerase II"/>
    <property type="evidence" value="ECO:0007669"/>
    <property type="project" value="TreeGrafter"/>
</dbReference>
<feature type="domain" description="Myb-like" evidence="6">
    <location>
        <begin position="339"/>
        <end position="394"/>
    </location>
</feature>
<dbReference type="SUPFAM" id="SSF52540">
    <property type="entry name" value="P-loop containing nucleoside triphosphate hydrolases"/>
    <property type="match status" value="1"/>
</dbReference>
<dbReference type="CDD" id="cd00167">
    <property type="entry name" value="SANT"/>
    <property type="match status" value="3"/>
</dbReference>
<dbReference type="SUPFAM" id="SSF46689">
    <property type="entry name" value="Homeodomain-like"/>
    <property type="match status" value="2"/>
</dbReference>
<dbReference type="GO" id="GO:0019185">
    <property type="term" value="C:snRNA-activating protein complex"/>
    <property type="evidence" value="ECO:0007669"/>
    <property type="project" value="TreeGrafter"/>
</dbReference>
<dbReference type="Pfam" id="PF13921">
    <property type="entry name" value="Myb_DNA-bind_6"/>
    <property type="match status" value="1"/>
</dbReference>
<gene>
    <name evidence="9" type="primary">Aste57867_18508</name>
    <name evidence="8" type="ORF">As57867_018446</name>
    <name evidence="9" type="ORF">ASTE57867_18508</name>
</gene>
<evidence type="ECO:0000256" key="2">
    <source>
        <dbReference type="ARBA" id="ARBA00023125"/>
    </source>
</evidence>
<evidence type="ECO:0000256" key="5">
    <source>
        <dbReference type="SAM" id="MobiDB-lite"/>
    </source>
</evidence>
<feature type="compositionally biased region" description="Polar residues" evidence="5">
    <location>
        <begin position="278"/>
        <end position="289"/>
    </location>
</feature>
<dbReference type="FunFam" id="1.10.10.60:FF:000016">
    <property type="entry name" value="Transcriptional activator Myb isoform A"/>
    <property type="match status" value="1"/>
</dbReference>
<dbReference type="GO" id="GO:0042796">
    <property type="term" value="P:snRNA transcription by RNA polymerase III"/>
    <property type="evidence" value="ECO:0007669"/>
    <property type="project" value="TreeGrafter"/>
</dbReference>
<dbReference type="GO" id="GO:0005525">
    <property type="term" value="F:GTP binding"/>
    <property type="evidence" value="ECO:0007669"/>
    <property type="project" value="InterPro"/>
</dbReference>
<feature type="domain" description="HTH myb-type" evidence="7">
    <location>
        <begin position="343"/>
        <end position="398"/>
    </location>
</feature>
<feature type="domain" description="HTH myb-type" evidence="7">
    <location>
        <begin position="399"/>
        <end position="448"/>
    </location>
</feature>
<dbReference type="InterPro" id="IPR001005">
    <property type="entry name" value="SANT/Myb"/>
</dbReference>
<dbReference type="Pfam" id="PF01926">
    <property type="entry name" value="MMR_HSR1"/>
    <property type="match status" value="1"/>
</dbReference>
<keyword evidence="10" id="KW-1185">Reference proteome</keyword>
<dbReference type="GO" id="GO:0000978">
    <property type="term" value="F:RNA polymerase II cis-regulatory region sequence-specific DNA binding"/>
    <property type="evidence" value="ECO:0007669"/>
    <property type="project" value="TreeGrafter"/>
</dbReference>
<name>A0A485LBS3_9STRA</name>
<dbReference type="OrthoDB" id="2143914at2759"/>
<feature type="domain" description="Myb-like" evidence="6">
    <location>
        <begin position="287"/>
        <end position="338"/>
    </location>
</feature>
<evidence type="ECO:0000313" key="10">
    <source>
        <dbReference type="Proteomes" id="UP000332933"/>
    </source>
</evidence>
<dbReference type="AlphaFoldDB" id="A0A485LBS3"/>
<dbReference type="Pfam" id="PF00249">
    <property type="entry name" value="Myb_DNA-binding"/>
    <property type="match status" value="1"/>
</dbReference>
<dbReference type="InterPro" id="IPR017930">
    <property type="entry name" value="Myb_dom"/>
</dbReference>
<dbReference type="PANTHER" id="PTHR46621:SF1">
    <property type="entry name" value="SNRNA-ACTIVATING PROTEIN COMPLEX SUBUNIT 4"/>
    <property type="match status" value="1"/>
</dbReference>
<dbReference type="InterPro" id="IPR051575">
    <property type="entry name" value="Myb-like_DNA-bd"/>
</dbReference>
<keyword evidence="2" id="KW-0238">DNA-binding</keyword>
<evidence type="ECO:0000256" key="3">
    <source>
        <dbReference type="ARBA" id="ARBA00023163"/>
    </source>
</evidence>
<dbReference type="Gene3D" id="3.40.50.300">
    <property type="entry name" value="P-loop containing nucleotide triphosphate hydrolases"/>
    <property type="match status" value="1"/>
</dbReference>
<dbReference type="SMART" id="SM00717">
    <property type="entry name" value="SANT"/>
    <property type="match status" value="3"/>
</dbReference>
<dbReference type="EMBL" id="CAADRA010006414">
    <property type="protein sequence ID" value="VFT95244.1"/>
    <property type="molecule type" value="Genomic_DNA"/>
</dbReference>
<dbReference type="InterPro" id="IPR006073">
    <property type="entry name" value="GTP-bd"/>
</dbReference>
<dbReference type="InterPro" id="IPR009057">
    <property type="entry name" value="Homeodomain-like_sf"/>
</dbReference>
<dbReference type="PANTHER" id="PTHR46621">
    <property type="entry name" value="SNRNA-ACTIVATING PROTEIN COMPLEX SUBUNIT 4"/>
    <property type="match status" value="1"/>
</dbReference>
<evidence type="ECO:0000256" key="4">
    <source>
        <dbReference type="ARBA" id="ARBA00023242"/>
    </source>
</evidence>
<feature type="domain" description="HTH myb-type" evidence="7">
    <location>
        <begin position="287"/>
        <end position="342"/>
    </location>
</feature>
<dbReference type="PROSITE" id="PS50090">
    <property type="entry name" value="MYB_LIKE"/>
    <property type="match status" value="3"/>
</dbReference>
<dbReference type="EMBL" id="VJMH01006393">
    <property type="protein sequence ID" value="KAF0690114.1"/>
    <property type="molecule type" value="Genomic_DNA"/>
</dbReference>
<dbReference type="Proteomes" id="UP000332933">
    <property type="component" value="Unassembled WGS sequence"/>
</dbReference>
<evidence type="ECO:0000259" key="7">
    <source>
        <dbReference type="PROSITE" id="PS51294"/>
    </source>
</evidence>
<dbReference type="PROSITE" id="PS51294">
    <property type="entry name" value="HTH_MYB"/>
    <property type="match status" value="3"/>
</dbReference>
<keyword evidence="3" id="KW-0804">Transcription</keyword>
<proteinExistence type="predicted"/>
<reference evidence="8" key="2">
    <citation type="submission" date="2019-06" db="EMBL/GenBank/DDBJ databases">
        <title>Genomics analysis of Aphanomyces spp. identifies a new class of oomycete effector associated with host adaptation.</title>
        <authorList>
            <person name="Gaulin E."/>
        </authorList>
    </citation>
    <scope>NUCLEOTIDE SEQUENCE</scope>
    <source>
        <strain evidence="8">CBS 578.67</strain>
    </source>
</reference>
<keyword evidence="4" id="KW-0539">Nucleus</keyword>
<evidence type="ECO:0000259" key="6">
    <source>
        <dbReference type="PROSITE" id="PS50090"/>
    </source>
</evidence>
<accession>A0A485LBS3</accession>
<sequence length="462" mass="51656">MDDLYHRLMSVSKGGVITAGAATTVQGMYHVDPREAFTVAVLGPSGVGKSAVINLVTNAKRSDPFFASLNTRAREYRPRVHAWHALRLIDVPEVPAHADALHFFHAYQLLAMDLLVFVGCDGRLAPVDAELIHIATEKQCVAVFAHTKTDVACANLRSDEDLPEHLPDAAVLAQLKHGLLTTSPLARVRFPMAFVDASSKKDKPFLYENEHFLEHVLEALAKHAMPEDDKSDAVPSLMALRAYVGPLSSHQPTLPSLKTMLLPTFRPPTTPLAPKAQKSPSMPTNSSEKVNPGKWTPEEDDRLRAAVEKYGPRNWKAIATMVEQRNHAQCLQRWRKVLLPGLRRGNWSHEEDVLLQSQIQLCGGYTQKLNWAGVASGVPGRTAKHCQERWRNYLNPTIKRGPFDQDERDQLTQLYEVWGNQWTRISEAIPGRCPVDCKTTWLTMHPELRVSRPGPGRPKRFG</sequence>
<dbReference type="InterPro" id="IPR027417">
    <property type="entry name" value="P-loop_NTPase"/>
</dbReference>